<keyword evidence="2" id="KW-0812">Transmembrane</keyword>
<dbReference type="RefSeq" id="WP_170035181.1">
    <property type="nucleotide sequence ID" value="NZ_JABDTL010000001.1"/>
</dbReference>
<dbReference type="Pfam" id="PF14257">
    <property type="entry name" value="DUF4349"/>
    <property type="match status" value="1"/>
</dbReference>
<evidence type="ECO:0000256" key="2">
    <source>
        <dbReference type="SAM" id="Phobius"/>
    </source>
</evidence>
<feature type="domain" description="DUF4349" evidence="4">
    <location>
        <begin position="94"/>
        <end position="301"/>
    </location>
</feature>
<dbReference type="Proteomes" id="UP000582837">
    <property type="component" value="Unassembled WGS sequence"/>
</dbReference>
<dbReference type="EMBL" id="JACHIA010000029">
    <property type="protein sequence ID" value="MBB6073774.1"/>
    <property type="molecule type" value="Genomic_DNA"/>
</dbReference>
<keyword evidence="2" id="KW-0472">Membrane</keyword>
<keyword evidence="1" id="KW-0175">Coiled coil</keyword>
<reference evidence="5 6" key="1">
    <citation type="submission" date="2020-08" db="EMBL/GenBank/DDBJ databases">
        <title>Genomic Encyclopedia of Type Strains, Phase IV (KMG-IV): sequencing the most valuable type-strain genomes for metagenomic binning, comparative biology and taxonomic classification.</title>
        <authorList>
            <person name="Goeker M."/>
        </authorList>
    </citation>
    <scope>NUCLEOTIDE SEQUENCE [LARGE SCALE GENOMIC DNA]</scope>
    <source>
        <strain evidence="5 6">DSM 29007</strain>
    </source>
</reference>
<accession>A0A841H769</accession>
<keyword evidence="6" id="KW-1185">Reference proteome</keyword>
<feature type="signal peptide" evidence="3">
    <location>
        <begin position="1"/>
        <end position="17"/>
    </location>
</feature>
<evidence type="ECO:0000259" key="4">
    <source>
        <dbReference type="Pfam" id="PF14257"/>
    </source>
</evidence>
<evidence type="ECO:0000313" key="5">
    <source>
        <dbReference type="EMBL" id="MBB6073774.1"/>
    </source>
</evidence>
<keyword evidence="2" id="KW-1133">Transmembrane helix</keyword>
<evidence type="ECO:0000256" key="1">
    <source>
        <dbReference type="SAM" id="Coils"/>
    </source>
</evidence>
<sequence>MRICLHPAILTLTFALAACSGGGDAGESSAATADIAWVDPSPAATRSGGGYAPSLERTTASAAANTTPLPADTTAGAATETLAAQPAAVTLNPMLVRTGVATLQVDSLETGIARIRQLASRVGGIIGNTTITAGSDETRQATVELRVPGDRFDEAVTGLNPIGKVESANVTAQDVGEEYTDLTARAANARRLEARLLELLDTRNGKLDEVLNMEREVARVREEIERMDGRLRYLRTRASVSTLTITLHEDQPVMSTPGERPIWDAFVSSWHNFVGLIAGVVAMLGWLIPLLFVLYGAWRVWKWVRIREMTRDAEYREAIRRERARTAAPDEEPAIRS</sequence>
<evidence type="ECO:0000256" key="3">
    <source>
        <dbReference type="SAM" id="SignalP"/>
    </source>
</evidence>
<dbReference type="PROSITE" id="PS51257">
    <property type="entry name" value="PROKAR_LIPOPROTEIN"/>
    <property type="match status" value="1"/>
</dbReference>
<comment type="caution">
    <text evidence="5">The sequence shown here is derived from an EMBL/GenBank/DDBJ whole genome shotgun (WGS) entry which is preliminary data.</text>
</comment>
<feature type="transmembrane region" description="Helical" evidence="2">
    <location>
        <begin position="273"/>
        <end position="298"/>
    </location>
</feature>
<organism evidence="5 6">
    <name type="scientific">Longimicrobium terrae</name>
    <dbReference type="NCBI Taxonomy" id="1639882"/>
    <lineage>
        <taxon>Bacteria</taxon>
        <taxon>Pseudomonadati</taxon>
        <taxon>Gemmatimonadota</taxon>
        <taxon>Longimicrobiia</taxon>
        <taxon>Longimicrobiales</taxon>
        <taxon>Longimicrobiaceae</taxon>
        <taxon>Longimicrobium</taxon>
    </lineage>
</organism>
<protein>
    <recommendedName>
        <fullName evidence="4">DUF4349 domain-containing protein</fullName>
    </recommendedName>
</protein>
<feature type="chain" id="PRO_5032804739" description="DUF4349 domain-containing protein" evidence="3">
    <location>
        <begin position="18"/>
        <end position="337"/>
    </location>
</feature>
<evidence type="ECO:0000313" key="6">
    <source>
        <dbReference type="Proteomes" id="UP000582837"/>
    </source>
</evidence>
<proteinExistence type="predicted"/>
<gene>
    <name evidence="5" type="ORF">HNQ61_005452</name>
</gene>
<name>A0A841H769_9BACT</name>
<dbReference type="InterPro" id="IPR025645">
    <property type="entry name" value="DUF4349"/>
</dbReference>
<keyword evidence="3" id="KW-0732">Signal</keyword>
<dbReference type="AlphaFoldDB" id="A0A841H769"/>
<feature type="coiled-coil region" evidence="1">
    <location>
        <begin position="203"/>
        <end position="230"/>
    </location>
</feature>